<dbReference type="RefSeq" id="WP_328596348.1">
    <property type="nucleotide sequence ID" value="NZ_JBGUTX010000373.1"/>
</dbReference>
<dbReference type="InterPro" id="IPR007382">
    <property type="entry name" value="UPF0756_TM"/>
</dbReference>
<name>A0A6I2UG19_9FIRM</name>
<keyword evidence="3 5" id="KW-1133">Transmembrane helix</keyword>
<dbReference type="EMBL" id="VUNR01000011">
    <property type="protein sequence ID" value="MSU08735.1"/>
    <property type="molecule type" value="Genomic_DNA"/>
</dbReference>
<keyword evidence="1 5" id="KW-1003">Cell membrane</keyword>
<evidence type="ECO:0000313" key="7">
    <source>
        <dbReference type="Proteomes" id="UP000433181"/>
    </source>
</evidence>
<dbReference type="HAMAP" id="MF_01874">
    <property type="entry name" value="UPF0756"/>
    <property type="match status" value="1"/>
</dbReference>
<evidence type="ECO:0000313" key="6">
    <source>
        <dbReference type="EMBL" id="MSU08735.1"/>
    </source>
</evidence>
<comment type="subcellular location">
    <subcellularLocation>
        <location evidence="5">Cell membrane</location>
        <topology evidence="5">Multi-pass membrane protein</topology>
    </subcellularLocation>
</comment>
<evidence type="ECO:0000256" key="5">
    <source>
        <dbReference type="HAMAP-Rule" id="MF_01874"/>
    </source>
</evidence>
<keyword evidence="2 5" id="KW-0812">Transmembrane</keyword>
<sequence>MGQEYIIMLAILLCSIVGHNMSVAYAAGAVIILKLMGLNQLIDILGDKGIRWGIILLTAAILVPIATGKITLENIWHCFQSPAGIISLIVGAGVAIFGYLGVDYMKASPEVATALIIGTMIGVFFFKGVPVGPLIASGVVYVIMSIAQKFMGE</sequence>
<gene>
    <name evidence="6" type="ORF">FYJ84_07035</name>
</gene>
<feature type="transmembrane region" description="Helical" evidence="5">
    <location>
        <begin position="84"/>
        <end position="102"/>
    </location>
</feature>
<dbReference type="PANTHER" id="PTHR38452:SF1">
    <property type="entry name" value="UPF0756 MEMBRANE PROTEIN YEAL"/>
    <property type="match status" value="1"/>
</dbReference>
<accession>A0A6I2UG19</accession>
<evidence type="ECO:0000256" key="1">
    <source>
        <dbReference type="ARBA" id="ARBA00022475"/>
    </source>
</evidence>
<organism evidence="6 7">
    <name type="scientific">Anaerovibrio slackiae</name>
    <dbReference type="NCBI Taxonomy" id="2652309"/>
    <lineage>
        <taxon>Bacteria</taxon>
        <taxon>Bacillati</taxon>
        <taxon>Bacillota</taxon>
        <taxon>Negativicutes</taxon>
        <taxon>Selenomonadales</taxon>
        <taxon>Selenomonadaceae</taxon>
        <taxon>Anaerovibrio</taxon>
    </lineage>
</organism>
<dbReference type="AlphaFoldDB" id="A0A6I2UG19"/>
<evidence type="ECO:0000256" key="3">
    <source>
        <dbReference type="ARBA" id="ARBA00022989"/>
    </source>
</evidence>
<keyword evidence="4 5" id="KW-0472">Membrane</keyword>
<reference evidence="6 7" key="1">
    <citation type="submission" date="2019-08" db="EMBL/GenBank/DDBJ databases">
        <title>In-depth cultivation of the pig gut microbiome towards novel bacterial diversity and tailored functional studies.</title>
        <authorList>
            <person name="Wylensek D."/>
            <person name="Hitch T.C.A."/>
            <person name="Clavel T."/>
        </authorList>
    </citation>
    <scope>NUCLEOTIDE SEQUENCE [LARGE SCALE GENOMIC DNA]</scope>
    <source>
        <strain evidence="6 7">WCA-693-APC-5D-A</strain>
    </source>
</reference>
<dbReference type="PANTHER" id="PTHR38452">
    <property type="entry name" value="UPF0756 MEMBRANE PROTEIN YEAL"/>
    <property type="match status" value="1"/>
</dbReference>
<dbReference type="GO" id="GO:0005886">
    <property type="term" value="C:plasma membrane"/>
    <property type="evidence" value="ECO:0007669"/>
    <property type="project" value="UniProtKB-SubCell"/>
</dbReference>
<evidence type="ECO:0000256" key="2">
    <source>
        <dbReference type="ARBA" id="ARBA00022692"/>
    </source>
</evidence>
<protein>
    <recommendedName>
        <fullName evidence="5">UPF0756 membrane protein FYJ84_07035</fullName>
    </recommendedName>
</protein>
<proteinExistence type="inferred from homology"/>
<feature type="transmembrane region" description="Helical" evidence="5">
    <location>
        <begin position="50"/>
        <end position="72"/>
    </location>
</feature>
<keyword evidence="7" id="KW-1185">Reference proteome</keyword>
<comment type="caution">
    <text evidence="6">The sequence shown here is derived from an EMBL/GenBank/DDBJ whole genome shotgun (WGS) entry which is preliminary data.</text>
</comment>
<dbReference type="GeneID" id="96778669"/>
<dbReference type="Proteomes" id="UP000433181">
    <property type="component" value="Unassembled WGS sequence"/>
</dbReference>
<dbReference type="Pfam" id="PF04284">
    <property type="entry name" value="DUF441"/>
    <property type="match status" value="1"/>
</dbReference>
<evidence type="ECO:0000256" key="4">
    <source>
        <dbReference type="ARBA" id="ARBA00023136"/>
    </source>
</evidence>
<comment type="similarity">
    <text evidence="5">Belongs to the UPF0756 family.</text>
</comment>
<comment type="caution">
    <text evidence="5">Lacks conserved residue(s) required for the propagation of feature annotation.</text>
</comment>
<feature type="transmembrane region" description="Helical" evidence="5">
    <location>
        <begin position="114"/>
        <end position="143"/>
    </location>
</feature>